<feature type="transmembrane region" description="Helical" evidence="8">
    <location>
        <begin position="426"/>
        <end position="445"/>
    </location>
</feature>
<dbReference type="InterPro" id="IPR050277">
    <property type="entry name" value="Sodium:Solute_Symporter"/>
</dbReference>
<evidence type="ECO:0000256" key="5">
    <source>
        <dbReference type="ARBA" id="ARBA00022989"/>
    </source>
</evidence>
<dbReference type="Gene3D" id="1.20.1730.10">
    <property type="entry name" value="Sodium/glucose cotransporter"/>
    <property type="match status" value="1"/>
</dbReference>
<feature type="transmembrane region" description="Helical" evidence="8">
    <location>
        <begin position="239"/>
        <end position="257"/>
    </location>
</feature>
<feature type="transmembrane region" description="Helical" evidence="8">
    <location>
        <begin position="369"/>
        <end position="391"/>
    </location>
</feature>
<dbReference type="InterPro" id="IPR038377">
    <property type="entry name" value="Na/Glc_symporter_sf"/>
</dbReference>
<evidence type="ECO:0000256" key="8">
    <source>
        <dbReference type="SAM" id="Phobius"/>
    </source>
</evidence>
<organism evidence="9">
    <name type="scientific">Candidatus Methanosuratincola petrocarbonis</name>
    <name type="common">ex Vanwonterghem et al. 2016</name>
    <dbReference type="NCBI Taxonomy" id="1867261"/>
    <lineage>
        <taxon>Archaea</taxon>
        <taxon>Thermoproteota</taxon>
        <taxon>Methanosuratincolia</taxon>
        <taxon>Candidatus Methanomethylicales</taxon>
        <taxon>Candidatus Methanomethylicaceae</taxon>
        <taxon>Candidatus Methanosuratincola (ex Vanwonterghem et al. 2016)</taxon>
    </lineage>
</organism>
<keyword evidence="3" id="KW-0813">Transport</keyword>
<dbReference type="PANTHER" id="PTHR48086">
    <property type="entry name" value="SODIUM/PROLINE SYMPORTER-RELATED"/>
    <property type="match status" value="1"/>
</dbReference>
<keyword evidence="5 8" id="KW-1133">Transmembrane helix</keyword>
<dbReference type="PROSITE" id="PS50283">
    <property type="entry name" value="NA_SOLUT_SYMP_3"/>
    <property type="match status" value="1"/>
</dbReference>
<feature type="transmembrane region" description="Helical" evidence="8">
    <location>
        <begin position="61"/>
        <end position="83"/>
    </location>
</feature>
<dbReference type="Pfam" id="PF00474">
    <property type="entry name" value="SSF"/>
    <property type="match status" value="1"/>
</dbReference>
<comment type="similarity">
    <text evidence="2 7">Belongs to the sodium:solute symporter (SSF) (TC 2.A.21) family.</text>
</comment>
<evidence type="ECO:0000313" key="9">
    <source>
        <dbReference type="EMBL" id="HHI48669.1"/>
    </source>
</evidence>
<dbReference type="GO" id="GO:0022857">
    <property type="term" value="F:transmembrane transporter activity"/>
    <property type="evidence" value="ECO:0007669"/>
    <property type="project" value="InterPro"/>
</dbReference>
<feature type="transmembrane region" description="Helical" evidence="8">
    <location>
        <begin position="16"/>
        <end position="40"/>
    </location>
</feature>
<dbReference type="GO" id="GO:0005886">
    <property type="term" value="C:plasma membrane"/>
    <property type="evidence" value="ECO:0007669"/>
    <property type="project" value="TreeGrafter"/>
</dbReference>
<sequence length="483" mass="51105">MNFLANFISHLCAYTIMISTADLAVIAAYMVVVFLIGVIYRKSSSTYEYMVAGGRMGFLSSYSTFAATAIGAGFAMGIIGNVYRLGISGAWTLLAFGFGFAMIYLLMPRVRRLGEKYRFTTLPEMVGKRMGRGVRVLAGIVTVVGISGFIADNFVGLGTIFKVYFGIDLWVGILVAAAITAFYTVLGGQVAVIRTDMIQWAIAAFGIAFIVLPLALASAGGWEKIASTLPPDRLSLSSLSAYAIAGGLTSMVFGVQFQNHLVQRQWVAKDRKVLLRSAVLANLTFFLWAAVCTVIGLAGAVAFPSLSSAQSLLPLVVNEVVPAGLSGFVIAALLSIIMSSVDSFLIGVSSSLSKDIVGVAFPDMDDRRMLQVTRLSALLLTLLAVGIAILYPDILGLIVAFFSTIASGLGVPVLATLFWRRATPPGVAAGIMAGSIVALYLRLTASPFDPSLVGVPVSLAATVLVSLATKPQPKPLIDEYFGK</sequence>
<gene>
    <name evidence="9" type="ORF">ENL91_00680</name>
</gene>
<evidence type="ECO:0000256" key="6">
    <source>
        <dbReference type="ARBA" id="ARBA00023136"/>
    </source>
</evidence>
<evidence type="ECO:0000256" key="1">
    <source>
        <dbReference type="ARBA" id="ARBA00004141"/>
    </source>
</evidence>
<feature type="transmembrane region" description="Helical" evidence="8">
    <location>
        <begin position="278"/>
        <end position="303"/>
    </location>
</feature>
<keyword evidence="6 8" id="KW-0472">Membrane</keyword>
<feature type="transmembrane region" description="Helical" evidence="8">
    <location>
        <begin position="198"/>
        <end position="219"/>
    </location>
</feature>
<dbReference type="CDD" id="cd10322">
    <property type="entry name" value="SLC5sbd"/>
    <property type="match status" value="1"/>
</dbReference>
<feature type="transmembrane region" description="Helical" evidence="8">
    <location>
        <begin position="323"/>
        <end position="348"/>
    </location>
</feature>
<evidence type="ECO:0000256" key="7">
    <source>
        <dbReference type="RuleBase" id="RU362091"/>
    </source>
</evidence>
<protein>
    <submittedName>
        <fullName evidence="9">Sodium:solute symporter family protein</fullName>
    </submittedName>
</protein>
<feature type="transmembrane region" description="Helical" evidence="8">
    <location>
        <begin position="89"/>
        <end position="107"/>
    </location>
</feature>
<keyword evidence="4 8" id="KW-0812">Transmembrane</keyword>
<evidence type="ECO:0000256" key="4">
    <source>
        <dbReference type="ARBA" id="ARBA00022692"/>
    </source>
</evidence>
<feature type="transmembrane region" description="Helical" evidence="8">
    <location>
        <begin position="163"/>
        <end position="186"/>
    </location>
</feature>
<dbReference type="EMBL" id="DRVT01000007">
    <property type="protein sequence ID" value="HHI48669.1"/>
    <property type="molecule type" value="Genomic_DNA"/>
</dbReference>
<feature type="transmembrane region" description="Helical" evidence="8">
    <location>
        <begin position="133"/>
        <end position="151"/>
    </location>
</feature>
<name>A0A7J3UYL6_9CREN</name>
<comment type="caution">
    <text evidence="9">The sequence shown here is derived from an EMBL/GenBank/DDBJ whole genome shotgun (WGS) entry which is preliminary data.</text>
</comment>
<accession>A0A7J3UYL6</accession>
<feature type="transmembrane region" description="Helical" evidence="8">
    <location>
        <begin position="397"/>
        <end position="419"/>
    </location>
</feature>
<evidence type="ECO:0000256" key="3">
    <source>
        <dbReference type="ARBA" id="ARBA00022448"/>
    </source>
</evidence>
<dbReference type="AlphaFoldDB" id="A0A7J3UYL6"/>
<dbReference type="InterPro" id="IPR001734">
    <property type="entry name" value="Na/solute_symporter"/>
</dbReference>
<evidence type="ECO:0000256" key="2">
    <source>
        <dbReference type="ARBA" id="ARBA00006434"/>
    </source>
</evidence>
<reference evidence="9" key="1">
    <citation type="journal article" date="2020" name="mSystems">
        <title>Genome- and Community-Level Interaction Insights into Carbon Utilization and Element Cycling Functions of Hydrothermarchaeota in Hydrothermal Sediment.</title>
        <authorList>
            <person name="Zhou Z."/>
            <person name="Liu Y."/>
            <person name="Xu W."/>
            <person name="Pan J."/>
            <person name="Luo Z.H."/>
            <person name="Li M."/>
        </authorList>
    </citation>
    <scope>NUCLEOTIDE SEQUENCE [LARGE SCALE GENOMIC DNA]</scope>
    <source>
        <strain evidence="9">SpSt-1038</strain>
    </source>
</reference>
<proteinExistence type="inferred from homology"/>
<dbReference type="PANTHER" id="PTHR48086:SF7">
    <property type="entry name" value="SODIUM-SOLUTE SYMPORTER-RELATED"/>
    <property type="match status" value="1"/>
</dbReference>
<comment type="subcellular location">
    <subcellularLocation>
        <location evidence="1">Membrane</location>
        <topology evidence="1">Multi-pass membrane protein</topology>
    </subcellularLocation>
</comment>